<dbReference type="Gene3D" id="1.20.120.530">
    <property type="entry name" value="GntR ligand-binding domain-like"/>
    <property type="match status" value="1"/>
</dbReference>
<evidence type="ECO:0000313" key="6">
    <source>
        <dbReference type="Proteomes" id="UP000523795"/>
    </source>
</evidence>
<keyword evidence="1" id="KW-0805">Transcription regulation</keyword>
<dbReference type="EMBL" id="JAAZSR010000140">
    <property type="protein sequence ID" value="NKX50884.1"/>
    <property type="molecule type" value="Genomic_DNA"/>
</dbReference>
<organism evidence="5 6">
    <name type="scientific">Arthrobacter deserti</name>
    <dbReference type="NCBI Taxonomy" id="1742687"/>
    <lineage>
        <taxon>Bacteria</taxon>
        <taxon>Bacillati</taxon>
        <taxon>Actinomycetota</taxon>
        <taxon>Actinomycetes</taxon>
        <taxon>Micrococcales</taxon>
        <taxon>Micrococcaceae</taxon>
        <taxon>Arthrobacter</taxon>
    </lineage>
</organism>
<evidence type="ECO:0000256" key="1">
    <source>
        <dbReference type="ARBA" id="ARBA00023015"/>
    </source>
</evidence>
<name>A0ABX1JRA4_9MICC</name>
<sequence>ATVTAREALVGLRSRGLVSSMRGRDGGTFVTLPRGNRHQLVRDRLGGMSRVELRVLAIHYGAIASSADELAADFADQDDIAALRRLLADPPGAAPAPAGQAPGRVVGDFLLELAALSQSARLAREYVRLHTDFGSLLALAHADPEFDAPMRRLCADIAEAVGNGEPDAARHLVNRYVRAGLSRLITEHSRLTAAPAPSPTSGRTT</sequence>
<reference evidence="5 6" key="1">
    <citation type="submission" date="2020-04" db="EMBL/GenBank/DDBJ databases">
        <authorList>
            <person name="Liu S."/>
        </authorList>
    </citation>
    <scope>NUCLEOTIDE SEQUENCE [LARGE SCALE GENOMIC DNA]</scope>
    <source>
        <strain evidence="5 6">CGMCC 1.15091</strain>
    </source>
</reference>
<evidence type="ECO:0000256" key="2">
    <source>
        <dbReference type="ARBA" id="ARBA00023125"/>
    </source>
</evidence>
<gene>
    <name evidence="5" type="ORF">HER39_09955</name>
</gene>
<feature type="non-terminal residue" evidence="5">
    <location>
        <position position="1"/>
    </location>
</feature>
<proteinExistence type="predicted"/>
<comment type="caution">
    <text evidence="5">The sequence shown here is derived from an EMBL/GenBank/DDBJ whole genome shotgun (WGS) entry which is preliminary data.</text>
</comment>
<dbReference type="InterPro" id="IPR011711">
    <property type="entry name" value="GntR_C"/>
</dbReference>
<keyword evidence="6" id="KW-1185">Reference proteome</keyword>
<dbReference type="Proteomes" id="UP000523795">
    <property type="component" value="Unassembled WGS sequence"/>
</dbReference>
<dbReference type="SUPFAM" id="SSF48008">
    <property type="entry name" value="GntR ligand-binding domain-like"/>
    <property type="match status" value="1"/>
</dbReference>
<dbReference type="InterPro" id="IPR008920">
    <property type="entry name" value="TF_FadR/GntR_C"/>
</dbReference>
<protein>
    <submittedName>
        <fullName evidence="5">FCD domain-containing protein</fullName>
    </submittedName>
</protein>
<evidence type="ECO:0000256" key="3">
    <source>
        <dbReference type="ARBA" id="ARBA00023163"/>
    </source>
</evidence>
<feature type="domain" description="GntR C-terminal" evidence="4">
    <location>
        <begin position="65"/>
        <end position="178"/>
    </location>
</feature>
<dbReference type="Pfam" id="PF07729">
    <property type="entry name" value="FCD"/>
    <property type="match status" value="1"/>
</dbReference>
<keyword evidence="2" id="KW-0238">DNA-binding</keyword>
<keyword evidence="3" id="KW-0804">Transcription</keyword>
<evidence type="ECO:0000259" key="4">
    <source>
        <dbReference type="Pfam" id="PF07729"/>
    </source>
</evidence>
<accession>A0ABX1JRA4</accession>
<evidence type="ECO:0000313" key="5">
    <source>
        <dbReference type="EMBL" id="NKX50884.1"/>
    </source>
</evidence>